<sequence length="76" mass="8357">MKQRILVVDSDAACRDALRTGLQSSGFDVAVLYEPGRANGYVFRPDVGDRSRGRTGCRSAALPPAATRIDEREVYR</sequence>
<evidence type="ECO:0000313" key="1">
    <source>
        <dbReference type="EMBL" id="AXF25381.1"/>
    </source>
</evidence>
<dbReference type="Proteomes" id="UP000253104">
    <property type="component" value="Chromosome mHSR5_C"/>
</dbReference>
<dbReference type="SUPFAM" id="SSF52172">
    <property type="entry name" value="CheY-like"/>
    <property type="match status" value="1"/>
</dbReference>
<dbReference type="OrthoDB" id="9113695at2"/>
<proteinExistence type="predicted"/>
<dbReference type="RefSeq" id="WP_114181748.1">
    <property type="nucleotide sequence ID" value="NZ_CP024904.1"/>
</dbReference>
<gene>
    <name evidence="1" type="ORF">CUJ89_33395</name>
</gene>
<evidence type="ECO:0000313" key="2">
    <source>
        <dbReference type="Proteomes" id="UP000253104"/>
    </source>
</evidence>
<dbReference type="AlphaFoldDB" id="A0A2Z5N727"/>
<name>A0A2Z5N727_BURPY</name>
<dbReference type="InterPro" id="IPR011006">
    <property type="entry name" value="CheY-like_superfamily"/>
</dbReference>
<accession>A0A2Z5N727</accession>
<dbReference type="EMBL" id="CP024904">
    <property type="protein sequence ID" value="AXF25381.1"/>
    <property type="molecule type" value="Genomic_DNA"/>
</dbReference>
<reference evidence="1 2" key="1">
    <citation type="journal article" date="2018" name="ISME J.">
        <title>Involvement of Burkholderiaceae and sulfurous volatiles in disease-suppressive soils.</title>
        <authorList>
            <person name="Carrion V.J."/>
            <person name="Cordovez V."/>
            <person name="Tyc O."/>
            <person name="Etalo D.W."/>
            <person name="de Bruijn I."/>
            <person name="de Jager V.C."/>
            <person name="Medema M.H."/>
            <person name="Eberl L."/>
            <person name="Raaijmakers J.M."/>
        </authorList>
    </citation>
    <scope>NUCLEOTIDE SEQUENCE [LARGE SCALE GENOMIC DNA]</scope>
    <source>
        <strain evidence="2">mHSR5</strain>
    </source>
</reference>
<organism evidence="1 2">
    <name type="scientific">Burkholderia pyrrocinia</name>
    <name type="common">Pseudomonas pyrrocinia</name>
    <dbReference type="NCBI Taxonomy" id="60550"/>
    <lineage>
        <taxon>Bacteria</taxon>
        <taxon>Pseudomonadati</taxon>
        <taxon>Pseudomonadota</taxon>
        <taxon>Betaproteobacteria</taxon>
        <taxon>Burkholderiales</taxon>
        <taxon>Burkholderiaceae</taxon>
        <taxon>Burkholderia</taxon>
        <taxon>Burkholderia cepacia complex</taxon>
    </lineage>
</organism>
<protein>
    <submittedName>
        <fullName evidence="1">Uncharacterized protein</fullName>
    </submittedName>
</protein>